<dbReference type="AlphaFoldDB" id="A0A4C1UV92"/>
<reference evidence="1 2" key="1">
    <citation type="journal article" date="2019" name="Commun. Biol.">
        <title>The bagworm genome reveals a unique fibroin gene that provides high tensile strength.</title>
        <authorList>
            <person name="Kono N."/>
            <person name="Nakamura H."/>
            <person name="Ohtoshi R."/>
            <person name="Tomita M."/>
            <person name="Numata K."/>
            <person name="Arakawa K."/>
        </authorList>
    </citation>
    <scope>NUCLEOTIDE SEQUENCE [LARGE SCALE GENOMIC DNA]</scope>
</reference>
<evidence type="ECO:0000313" key="2">
    <source>
        <dbReference type="Proteomes" id="UP000299102"/>
    </source>
</evidence>
<gene>
    <name evidence="1" type="ORF">EVAR_18382_1</name>
</gene>
<name>A0A4C1UV92_EUMVA</name>
<evidence type="ECO:0000313" key="1">
    <source>
        <dbReference type="EMBL" id="GBP29902.1"/>
    </source>
</evidence>
<keyword evidence="2" id="KW-1185">Reference proteome</keyword>
<accession>A0A4C1UV92</accession>
<organism evidence="1 2">
    <name type="scientific">Eumeta variegata</name>
    <name type="common">Bagworm moth</name>
    <name type="synonym">Eumeta japonica</name>
    <dbReference type="NCBI Taxonomy" id="151549"/>
    <lineage>
        <taxon>Eukaryota</taxon>
        <taxon>Metazoa</taxon>
        <taxon>Ecdysozoa</taxon>
        <taxon>Arthropoda</taxon>
        <taxon>Hexapoda</taxon>
        <taxon>Insecta</taxon>
        <taxon>Pterygota</taxon>
        <taxon>Neoptera</taxon>
        <taxon>Endopterygota</taxon>
        <taxon>Lepidoptera</taxon>
        <taxon>Glossata</taxon>
        <taxon>Ditrysia</taxon>
        <taxon>Tineoidea</taxon>
        <taxon>Psychidae</taxon>
        <taxon>Oiketicinae</taxon>
        <taxon>Eumeta</taxon>
    </lineage>
</organism>
<protein>
    <submittedName>
        <fullName evidence="1">Uncharacterized protein</fullName>
    </submittedName>
</protein>
<dbReference type="EMBL" id="BGZK01000226">
    <property type="protein sequence ID" value="GBP29902.1"/>
    <property type="molecule type" value="Genomic_DNA"/>
</dbReference>
<sequence>MAILWSRGSRLGDLAACLGGHVEPPVADVATTTATTVVINAQDVLGQRGGLKISDHHNVNISYTTRNPEEIMYVYESFCASHYLQATIVTVASRVIKAGLIFATSAEFHGVRPPENYRH</sequence>
<proteinExistence type="predicted"/>
<comment type="caution">
    <text evidence="1">The sequence shown here is derived from an EMBL/GenBank/DDBJ whole genome shotgun (WGS) entry which is preliminary data.</text>
</comment>
<dbReference type="Proteomes" id="UP000299102">
    <property type="component" value="Unassembled WGS sequence"/>
</dbReference>